<feature type="chain" id="PRO_5046579170" evidence="1">
    <location>
        <begin position="19"/>
        <end position="349"/>
    </location>
</feature>
<accession>A0ABP7K4A0</accession>
<keyword evidence="3" id="KW-1185">Reference proteome</keyword>
<protein>
    <submittedName>
        <fullName evidence="2">Uncharacterized protein</fullName>
    </submittedName>
</protein>
<proteinExistence type="predicted"/>
<dbReference type="EMBL" id="BAABDF010000006">
    <property type="protein sequence ID" value="GAA3862815.1"/>
    <property type="molecule type" value="Genomic_DNA"/>
</dbReference>
<evidence type="ECO:0000313" key="2">
    <source>
        <dbReference type="EMBL" id="GAA3862815.1"/>
    </source>
</evidence>
<name>A0ABP7K4A0_9RHOB</name>
<gene>
    <name evidence="2" type="ORF">GCM10022404_11690</name>
</gene>
<evidence type="ECO:0000313" key="3">
    <source>
        <dbReference type="Proteomes" id="UP001399917"/>
    </source>
</evidence>
<reference evidence="3" key="1">
    <citation type="journal article" date="2019" name="Int. J. Syst. Evol. Microbiol.">
        <title>The Global Catalogue of Microorganisms (GCM) 10K type strain sequencing project: providing services to taxonomists for standard genome sequencing and annotation.</title>
        <authorList>
            <consortium name="The Broad Institute Genomics Platform"/>
            <consortium name="The Broad Institute Genome Sequencing Center for Infectious Disease"/>
            <person name="Wu L."/>
            <person name="Ma J."/>
        </authorList>
    </citation>
    <scope>NUCLEOTIDE SEQUENCE [LARGE SCALE GENOMIC DNA]</scope>
    <source>
        <strain evidence="3">JCM 17190</strain>
    </source>
</reference>
<feature type="signal peptide" evidence="1">
    <location>
        <begin position="1"/>
        <end position="18"/>
    </location>
</feature>
<sequence length="349" mass="35963">MMRTLYALLFLLAQPGVAQETYSDAFGILPADAVGQARASWGGVSTEGEKPAEPPQSVLTFIGPKSMVAGKDIGHAVALVMDRFGNLVSDGIAASFALGPRAMSDEVTHYGIADVQFLPDPNAGTFSGGASVGERQSPRALFRVVASIESLSPELEATASLVPETFSRLATRPMADRFANPIEDGVGAGFILRHEDGTTSVIPATVQEAIAEAHWLVRDVGSGGALTASLADQESASEPVELDPLRAAIKAPVRAWPLADLDAVAMRVGPMTTSAGHMLSDGAIVDFSVVSASGARAASTAWVQDGFADAILPIAPGDGPFAVSVESALGLATTSVQTGLAPDVIRRAE</sequence>
<comment type="caution">
    <text evidence="2">The sequence shown here is derived from an EMBL/GenBank/DDBJ whole genome shotgun (WGS) entry which is preliminary data.</text>
</comment>
<dbReference type="Proteomes" id="UP001399917">
    <property type="component" value="Unassembled WGS sequence"/>
</dbReference>
<keyword evidence="1" id="KW-0732">Signal</keyword>
<organism evidence="2 3">
    <name type="scientific">Celeribacter arenosi</name>
    <dbReference type="NCBI Taxonomy" id="792649"/>
    <lineage>
        <taxon>Bacteria</taxon>
        <taxon>Pseudomonadati</taxon>
        <taxon>Pseudomonadota</taxon>
        <taxon>Alphaproteobacteria</taxon>
        <taxon>Rhodobacterales</taxon>
        <taxon>Roseobacteraceae</taxon>
        <taxon>Celeribacter</taxon>
    </lineage>
</organism>
<evidence type="ECO:0000256" key="1">
    <source>
        <dbReference type="SAM" id="SignalP"/>
    </source>
</evidence>